<evidence type="ECO:0000313" key="1">
    <source>
        <dbReference type="EMBL" id="MFC6281896.1"/>
    </source>
</evidence>
<protein>
    <recommendedName>
        <fullName evidence="3">Transcriptional regulator</fullName>
    </recommendedName>
</protein>
<proteinExistence type="predicted"/>
<sequence>MRTDMIRTSSYVLVWLAAIGLAVALAVATPNESSVMGHMPSFTSQTLTRQPVTVPGGLPADRTLALITFGRGQRAQAESWIEGLNLNKDGSIAWMRMPVMNDPGTPTGRIAVEDRLLQHYPADTERAKMVPIFTNRTDFVRSAGLNGTDQGYAVVVNRRGEVLARVEGKFDAEKAQVLRETLQAHGL</sequence>
<dbReference type="EMBL" id="JBHSRS010000018">
    <property type="protein sequence ID" value="MFC6281896.1"/>
    <property type="molecule type" value="Genomic_DNA"/>
</dbReference>
<keyword evidence="2" id="KW-1185">Reference proteome</keyword>
<comment type="caution">
    <text evidence="1">The sequence shown here is derived from an EMBL/GenBank/DDBJ whole genome shotgun (WGS) entry which is preliminary data.</text>
</comment>
<dbReference type="RefSeq" id="WP_371438505.1">
    <property type="nucleotide sequence ID" value="NZ_JBHSRS010000018.1"/>
</dbReference>
<accession>A0ABW1TW83</accession>
<reference evidence="2" key="1">
    <citation type="journal article" date="2019" name="Int. J. Syst. Evol. Microbiol.">
        <title>The Global Catalogue of Microorganisms (GCM) 10K type strain sequencing project: providing services to taxonomists for standard genome sequencing and annotation.</title>
        <authorList>
            <consortium name="The Broad Institute Genomics Platform"/>
            <consortium name="The Broad Institute Genome Sequencing Center for Infectious Disease"/>
            <person name="Wu L."/>
            <person name="Ma J."/>
        </authorList>
    </citation>
    <scope>NUCLEOTIDE SEQUENCE [LARGE SCALE GENOMIC DNA]</scope>
    <source>
        <strain evidence="2">CCUG 39402</strain>
    </source>
</reference>
<evidence type="ECO:0008006" key="3">
    <source>
        <dbReference type="Google" id="ProtNLM"/>
    </source>
</evidence>
<name>A0ABW1TW83_9BURK</name>
<organism evidence="1 2">
    <name type="scientific">Polaromonas aquatica</name>
    <dbReference type="NCBI Taxonomy" id="332657"/>
    <lineage>
        <taxon>Bacteria</taxon>
        <taxon>Pseudomonadati</taxon>
        <taxon>Pseudomonadota</taxon>
        <taxon>Betaproteobacteria</taxon>
        <taxon>Burkholderiales</taxon>
        <taxon>Comamonadaceae</taxon>
        <taxon>Polaromonas</taxon>
    </lineage>
</organism>
<evidence type="ECO:0000313" key="2">
    <source>
        <dbReference type="Proteomes" id="UP001596270"/>
    </source>
</evidence>
<dbReference type="Proteomes" id="UP001596270">
    <property type="component" value="Unassembled WGS sequence"/>
</dbReference>
<gene>
    <name evidence="1" type="ORF">ACFQND_11690</name>
</gene>